<dbReference type="PANTHER" id="PTHR22809:SF5">
    <property type="entry name" value="TRNA N(3)-METHYLCYTIDINE METHYLTRANSFERASE METTL6"/>
    <property type="match status" value="1"/>
</dbReference>
<evidence type="ECO:0000313" key="6">
    <source>
        <dbReference type="EMBL" id="CAH0371845.1"/>
    </source>
</evidence>
<feature type="compositionally biased region" description="Basic residues" evidence="4">
    <location>
        <begin position="16"/>
        <end position="25"/>
    </location>
</feature>
<dbReference type="InterPro" id="IPR013217">
    <property type="entry name" value="Methyltransf_12"/>
</dbReference>
<keyword evidence="3" id="KW-0808">Transferase</keyword>
<dbReference type="AlphaFoldDB" id="A0A8J2WZ37"/>
<dbReference type="GO" id="GO:0032259">
    <property type="term" value="P:methylation"/>
    <property type="evidence" value="ECO:0007669"/>
    <property type="project" value="UniProtKB-KW"/>
</dbReference>
<dbReference type="Pfam" id="PF08242">
    <property type="entry name" value="Methyltransf_12"/>
    <property type="match status" value="1"/>
</dbReference>
<proteinExistence type="inferred from homology"/>
<reference evidence="6" key="1">
    <citation type="submission" date="2021-11" db="EMBL/GenBank/DDBJ databases">
        <authorList>
            <consortium name="Genoscope - CEA"/>
            <person name="William W."/>
        </authorList>
    </citation>
    <scope>NUCLEOTIDE SEQUENCE</scope>
</reference>
<sequence>MPRTPRRPGDPPARGRQPRKPKRPKVPRDAPLDVHWDDFYARRGGRFYKDRHWLRRELPELMPAAVRADPLRHQAPLESDGEAVDRSDAFPAARELAGCGVVGLEAGCGCGAAAFPLLRANPDLFLLCADFSAEAIGILRERPEYAAQLRSRARRCHAWVADAGAAEGDAAWAACEALASGIGGLHAITLIFALSALERAPAARCVARCARLLRPGGLLFVRDYAAGDLAQKRLEAKPNRRTAEEDGFVRGEGTLARYFSRADFDALFDADFEALAVGFVERDITNRKQKVTMERRWIQGKYVRRGAPPLFSVGGRANVVEAAPAVRRPPIDAAAPPPPPPAGSADRAHHRPCAGGCLGCAQS</sequence>
<name>A0A8J2WZ37_9STRA</name>
<dbReference type="GO" id="GO:0008757">
    <property type="term" value="F:S-adenosylmethionine-dependent methyltransferase activity"/>
    <property type="evidence" value="ECO:0007669"/>
    <property type="project" value="UniProtKB-ARBA"/>
</dbReference>
<organism evidence="6 7">
    <name type="scientific">Pelagomonas calceolata</name>
    <dbReference type="NCBI Taxonomy" id="35677"/>
    <lineage>
        <taxon>Eukaryota</taxon>
        <taxon>Sar</taxon>
        <taxon>Stramenopiles</taxon>
        <taxon>Ochrophyta</taxon>
        <taxon>Pelagophyceae</taxon>
        <taxon>Pelagomonadales</taxon>
        <taxon>Pelagomonadaceae</taxon>
        <taxon>Pelagomonas</taxon>
    </lineage>
</organism>
<dbReference type="InterPro" id="IPR026113">
    <property type="entry name" value="METTL2/6/8-like"/>
</dbReference>
<dbReference type="Proteomes" id="UP000789595">
    <property type="component" value="Unassembled WGS sequence"/>
</dbReference>
<dbReference type="SUPFAM" id="SSF53335">
    <property type="entry name" value="S-adenosyl-L-methionine-dependent methyltransferases"/>
    <property type="match status" value="1"/>
</dbReference>
<dbReference type="EMBL" id="CAKKNE010000003">
    <property type="protein sequence ID" value="CAH0371845.1"/>
    <property type="molecule type" value="Genomic_DNA"/>
</dbReference>
<evidence type="ECO:0000256" key="2">
    <source>
        <dbReference type="ARBA" id="ARBA00022603"/>
    </source>
</evidence>
<dbReference type="InterPro" id="IPR029063">
    <property type="entry name" value="SAM-dependent_MTases_sf"/>
</dbReference>
<accession>A0A8J2WZ37</accession>
<evidence type="ECO:0000256" key="1">
    <source>
        <dbReference type="ARBA" id="ARBA00009725"/>
    </source>
</evidence>
<feature type="region of interest" description="Disordered" evidence="4">
    <location>
        <begin position="329"/>
        <end position="349"/>
    </location>
</feature>
<dbReference type="Gene3D" id="3.40.50.150">
    <property type="entry name" value="Vaccinia Virus protein VP39"/>
    <property type="match status" value="1"/>
</dbReference>
<dbReference type="PANTHER" id="PTHR22809">
    <property type="entry name" value="METHYLTRANSFERASE-RELATED"/>
    <property type="match status" value="1"/>
</dbReference>
<evidence type="ECO:0000259" key="5">
    <source>
        <dbReference type="Pfam" id="PF08242"/>
    </source>
</evidence>
<comment type="similarity">
    <text evidence="1">Belongs to the methyltransferase superfamily. METL family.</text>
</comment>
<gene>
    <name evidence="6" type="ORF">PECAL_3P18010</name>
</gene>
<dbReference type="GO" id="GO:0008173">
    <property type="term" value="F:RNA methyltransferase activity"/>
    <property type="evidence" value="ECO:0007669"/>
    <property type="project" value="UniProtKB-ARBA"/>
</dbReference>
<protein>
    <recommendedName>
        <fullName evidence="5">Methyltransferase type 12 domain-containing protein</fullName>
    </recommendedName>
</protein>
<evidence type="ECO:0000256" key="3">
    <source>
        <dbReference type="ARBA" id="ARBA00022679"/>
    </source>
</evidence>
<keyword evidence="2" id="KW-0489">Methyltransferase</keyword>
<comment type="caution">
    <text evidence="6">The sequence shown here is derived from an EMBL/GenBank/DDBJ whole genome shotgun (WGS) entry which is preliminary data.</text>
</comment>
<keyword evidence="7" id="KW-1185">Reference proteome</keyword>
<feature type="domain" description="Methyltransferase type 12" evidence="5">
    <location>
        <begin position="104"/>
        <end position="219"/>
    </location>
</feature>
<evidence type="ECO:0000256" key="4">
    <source>
        <dbReference type="SAM" id="MobiDB-lite"/>
    </source>
</evidence>
<dbReference type="OrthoDB" id="417697at2759"/>
<evidence type="ECO:0000313" key="7">
    <source>
        <dbReference type="Proteomes" id="UP000789595"/>
    </source>
</evidence>
<feature type="region of interest" description="Disordered" evidence="4">
    <location>
        <begin position="1"/>
        <end position="31"/>
    </location>
</feature>